<accession>A0A4D6LZ46</accession>
<protein>
    <submittedName>
        <fullName evidence="3">Uncharacterized protein</fullName>
    </submittedName>
</protein>
<dbReference type="AlphaFoldDB" id="A0A4D6LZ46"/>
<dbReference type="EMBL" id="CP039349">
    <property type="protein sequence ID" value="QCD94045.1"/>
    <property type="molecule type" value="Genomic_DNA"/>
</dbReference>
<sequence length="119" mass="13531">MAPFSLAEEENQRLEKNGGPTVAETGGGSLRQAWPCARERIWCHLWRRGRRGGHGLARKKKKREGERFGKLGSRRRCLRWWLASTAACLAGRGMCSGSTAMELWCAEMRRKKLPEKGKF</sequence>
<evidence type="ECO:0000313" key="4">
    <source>
        <dbReference type="Proteomes" id="UP000501690"/>
    </source>
</evidence>
<evidence type="ECO:0000313" key="3">
    <source>
        <dbReference type="EMBL" id="QCD94045.1"/>
    </source>
</evidence>
<gene>
    <name evidence="2" type="ORF">DEO72_LG5g2122</name>
    <name evidence="3" type="ORF">DEO72_LG5g2123</name>
</gene>
<proteinExistence type="predicted"/>
<name>A0A4D6LZ46_VIGUN</name>
<dbReference type="EMBL" id="CP039349">
    <property type="protein sequence ID" value="QCD94044.1"/>
    <property type="molecule type" value="Genomic_DNA"/>
</dbReference>
<dbReference type="Proteomes" id="UP000501690">
    <property type="component" value="Linkage Group LG5"/>
</dbReference>
<feature type="region of interest" description="Disordered" evidence="1">
    <location>
        <begin position="1"/>
        <end position="29"/>
    </location>
</feature>
<keyword evidence="4" id="KW-1185">Reference proteome</keyword>
<evidence type="ECO:0000256" key="1">
    <source>
        <dbReference type="SAM" id="MobiDB-lite"/>
    </source>
</evidence>
<organism evidence="3 4">
    <name type="scientific">Vigna unguiculata</name>
    <name type="common">Cowpea</name>
    <dbReference type="NCBI Taxonomy" id="3917"/>
    <lineage>
        <taxon>Eukaryota</taxon>
        <taxon>Viridiplantae</taxon>
        <taxon>Streptophyta</taxon>
        <taxon>Embryophyta</taxon>
        <taxon>Tracheophyta</taxon>
        <taxon>Spermatophyta</taxon>
        <taxon>Magnoliopsida</taxon>
        <taxon>eudicotyledons</taxon>
        <taxon>Gunneridae</taxon>
        <taxon>Pentapetalae</taxon>
        <taxon>rosids</taxon>
        <taxon>fabids</taxon>
        <taxon>Fabales</taxon>
        <taxon>Fabaceae</taxon>
        <taxon>Papilionoideae</taxon>
        <taxon>50 kb inversion clade</taxon>
        <taxon>NPAAA clade</taxon>
        <taxon>indigoferoid/millettioid clade</taxon>
        <taxon>Phaseoleae</taxon>
        <taxon>Vigna</taxon>
    </lineage>
</organism>
<reference evidence="3 4" key="1">
    <citation type="submission" date="2019-04" db="EMBL/GenBank/DDBJ databases">
        <title>An improved genome assembly and genetic linkage map for asparagus bean, Vigna unguiculata ssp. sesquipedialis.</title>
        <authorList>
            <person name="Xia Q."/>
            <person name="Zhang R."/>
            <person name="Dong Y."/>
        </authorList>
    </citation>
    <scope>NUCLEOTIDE SEQUENCE [LARGE SCALE GENOMIC DNA]</scope>
    <source>
        <tissue evidence="3">Leaf</tissue>
    </source>
</reference>
<evidence type="ECO:0000313" key="2">
    <source>
        <dbReference type="EMBL" id="QCD94044.1"/>
    </source>
</evidence>